<keyword evidence="1" id="KW-0812">Transmembrane</keyword>
<dbReference type="Proteomes" id="UP000006352">
    <property type="component" value="Unassembled WGS sequence"/>
</dbReference>
<dbReference type="AlphaFoldDB" id="J4G2W4"/>
<organism evidence="2 3">
    <name type="scientific">Fibroporia radiculosa</name>
    <dbReference type="NCBI Taxonomy" id="599839"/>
    <lineage>
        <taxon>Eukaryota</taxon>
        <taxon>Fungi</taxon>
        <taxon>Dikarya</taxon>
        <taxon>Basidiomycota</taxon>
        <taxon>Agaricomycotina</taxon>
        <taxon>Agaricomycetes</taxon>
        <taxon>Polyporales</taxon>
        <taxon>Fibroporiaceae</taxon>
        <taxon>Fibroporia</taxon>
    </lineage>
</organism>
<dbReference type="RefSeq" id="XP_012180061.1">
    <property type="nucleotide sequence ID" value="XM_012324671.1"/>
</dbReference>
<proteinExistence type="predicted"/>
<reference evidence="2 3" key="1">
    <citation type="journal article" date="2012" name="Appl. Environ. Microbiol.">
        <title>Short-read sequencing for genomic analysis of the brown rot fungus Fibroporia radiculosa.</title>
        <authorList>
            <person name="Tang J.D."/>
            <person name="Perkins A.D."/>
            <person name="Sonstegard T.S."/>
            <person name="Schroeder S.G."/>
            <person name="Burgess S.C."/>
            <person name="Diehl S.V."/>
        </authorList>
    </citation>
    <scope>NUCLEOTIDE SEQUENCE [LARGE SCALE GENOMIC DNA]</scope>
    <source>
        <strain evidence="2 3">TFFH 294</strain>
    </source>
</reference>
<dbReference type="InParanoid" id="J4G2W4"/>
<sequence>MHFDELCLVTFAPKSIIVAWVVPAGFEALLSTLVIYKFLQNIQDLPGLSTQPILYVFTRDAVWAFLLMLASAIVTALSYTVFPSGLSGSFYFWNISLSSFAGSHVLLNLRQVGANAGDLSSPSLSELDFDRMHFAPQ</sequence>
<name>J4G2W4_9APHY</name>
<evidence type="ECO:0000313" key="2">
    <source>
        <dbReference type="EMBL" id="CCM00778.1"/>
    </source>
</evidence>
<evidence type="ECO:0000313" key="3">
    <source>
        <dbReference type="Proteomes" id="UP000006352"/>
    </source>
</evidence>
<protein>
    <submittedName>
        <fullName evidence="2">Uncharacterized protein</fullName>
    </submittedName>
</protein>
<dbReference type="OrthoDB" id="2637653at2759"/>
<keyword evidence="1" id="KW-0472">Membrane</keyword>
<dbReference type="EMBL" id="HE797004">
    <property type="protein sequence ID" value="CCM00778.1"/>
    <property type="molecule type" value="Genomic_DNA"/>
</dbReference>
<feature type="transmembrane region" description="Helical" evidence="1">
    <location>
        <begin position="60"/>
        <end position="82"/>
    </location>
</feature>
<gene>
    <name evidence="2" type="ORF">FIBRA_02820</name>
</gene>
<evidence type="ECO:0000256" key="1">
    <source>
        <dbReference type="SAM" id="Phobius"/>
    </source>
</evidence>
<accession>J4G2W4</accession>
<keyword evidence="3" id="KW-1185">Reference proteome</keyword>
<dbReference type="GeneID" id="24095689"/>
<feature type="transmembrane region" description="Helical" evidence="1">
    <location>
        <begin position="16"/>
        <end position="39"/>
    </location>
</feature>
<keyword evidence="1" id="KW-1133">Transmembrane helix</keyword>
<dbReference type="HOGENOM" id="CLU_1865150_0_0_1"/>